<comment type="caution">
    <text evidence="3">The sequence shown here is derived from an EMBL/GenBank/DDBJ whole genome shotgun (WGS) entry which is preliminary data.</text>
</comment>
<evidence type="ECO:0000313" key="4">
    <source>
        <dbReference type="Proteomes" id="UP000279446"/>
    </source>
</evidence>
<dbReference type="AlphaFoldDB" id="A0A3S1DVW8"/>
<dbReference type="CDD" id="cd00093">
    <property type="entry name" value="HTH_XRE"/>
    <property type="match status" value="1"/>
</dbReference>
<dbReference type="PROSITE" id="PS50943">
    <property type="entry name" value="HTH_CROC1"/>
    <property type="match status" value="1"/>
</dbReference>
<dbReference type="InterPro" id="IPR010982">
    <property type="entry name" value="Lambda_DNA-bd_dom_sf"/>
</dbReference>
<keyword evidence="1" id="KW-0472">Membrane</keyword>
<accession>A0A3S1DVW8</accession>
<dbReference type="Gene3D" id="1.10.260.40">
    <property type="entry name" value="lambda repressor-like DNA-binding domains"/>
    <property type="match status" value="1"/>
</dbReference>
<protein>
    <submittedName>
        <fullName evidence="3">XRE family transcriptional regulator</fullName>
    </submittedName>
</protein>
<feature type="transmembrane region" description="Helical" evidence="1">
    <location>
        <begin position="12"/>
        <end position="28"/>
    </location>
</feature>
<dbReference type="EMBL" id="RZNY01000001">
    <property type="protein sequence ID" value="RUT48573.1"/>
    <property type="molecule type" value="Genomic_DNA"/>
</dbReference>
<dbReference type="InterPro" id="IPR001387">
    <property type="entry name" value="Cro/C1-type_HTH"/>
</dbReference>
<evidence type="ECO:0000313" key="3">
    <source>
        <dbReference type="EMBL" id="RUT48573.1"/>
    </source>
</evidence>
<sequence>MSSDIDLRKLAASIVLFIMFTPILLMDLDKMIRRTLMALTLGKCLLRSCREAAGITQADLSDRLHKVLGLSVSPQLISLYENNRRPMPPLNMRGVCIILGCTEADLYEWPR</sequence>
<organism evidence="3 4">
    <name type="scientific">Paenibacillus anaericanus</name>
    <dbReference type="NCBI Taxonomy" id="170367"/>
    <lineage>
        <taxon>Bacteria</taxon>
        <taxon>Bacillati</taxon>
        <taxon>Bacillota</taxon>
        <taxon>Bacilli</taxon>
        <taxon>Bacillales</taxon>
        <taxon>Paenibacillaceae</taxon>
        <taxon>Paenibacillus</taxon>
    </lineage>
</organism>
<evidence type="ECO:0000259" key="2">
    <source>
        <dbReference type="PROSITE" id="PS50943"/>
    </source>
</evidence>
<dbReference type="SUPFAM" id="SSF47413">
    <property type="entry name" value="lambda repressor-like DNA-binding domains"/>
    <property type="match status" value="1"/>
</dbReference>
<reference evidence="3 4" key="1">
    <citation type="submission" date="2018-12" db="EMBL/GenBank/DDBJ databases">
        <authorList>
            <person name="Sun L."/>
            <person name="Chen Z."/>
        </authorList>
    </citation>
    <scope>NUCLEOTIDE SEQUENCE [LARGE SCALE GENOMIC DNA]</scope>
    <source>
        <strain evidence="3 4">DSM 15890</strain>
    </source>
</reference>
<keyword evidence="1" id="KW-1133">Transmembrane helix</keyword>
<keyword evidence="1" id="KW-0812">Transmembrane</keyword>
<keyword evidence="4" id="KW-1185">Reference proteome</keyword>
<gene>
    <name evidence="3" type="ORF">EJP82_01120</name>
</gene>
<dbReference type="SMART" id="SM00530">
    <property type="entry name" value="HTH_XRE"/>
    <property type="match status" value="1"/>
</dbReference>
<dbReference type="Proteomes" id="UP000279446">
    <property type="component" value="Unassembled WGS sequence"/>
</dbReference>
<proteinExistence type="predicted"/>
<evidence type="ECO:0000256" key="1">
    <source>
        <dbReference type="SAM" id="Phobius"/>
    </source>
</evidence>
<feature type="domain" description="HTH cro/C1-type" evidence="2">
    <location>
        <begin position="46"/>
        <end position="106"/>
    </location>
</feature>
<dbReference type="Pfam" id="PF13560">
    <property type="entry name" value="HTH_31"/>
    <property type="match status" value="1"/>
</dbReference>
<dbReference type="GO" id="GO:0003677">
    <property type="term" value="F:DNA binding"/>
    <property type="evidence" value="ECO:0007669"/>
    <property type="project" value="InterPro"/>
</dbReference>
<name>A0A3S1DVW8_9BACL</name>